<reference evidence="3 4" key="1">
    <citation type="journal article" date="2016" name="Nat. Commun.">
        <title>Thousands of microbial genomes shed light on interconnected biogeochemical processes in an aquifer system.</title>
        <authorList>
            <person name="Anantharaman K."/>
            <person name="Brown C.T."/>
            <person name="Hug L.A."/>
            <person name="Sharon I."/>
            <person name="Castelle C.J."/>
            <person name="Probst A.J."/>
            <person name="Thomas B.C."/>
            <person name="Singh A."/>
            <person name="Wilkins M.J."/>
            <person name="Karaoz U."/>
            <person name="Brodie E.L."/>
            <person name="Williams K.H."/>
            <person name="Hubbard S.S."/>
            <person name="Banfield J.F."/>
        </authorList>
    </citation>
    <scope>NUCLEOTIDE SEQUENCE [LARGE SCALE GENOMIC DNA]</scope>
</reference>
<dbReference type="Proteomes" id="UP000176633">
    <property type="component" value="Unassembled WGS sequence"/>
</dbReference>
<keyword evidence="1" id="KW-1133">Transmembrane helix</keyword>
<dbReference type="AlphaFoldDB" id="A0A1F6C141"/>
<proteinExistence type="predicted"/>
<feature type="transmembrane region" description="Helical" evidence="1">
    <location>
        <begin position="457"/>
        <end position="480"/>
    </location>
</feature>
<evidence type="ECO:0000313" key="4">
    <source>
        <dbReference type="Proteomes" id="UP000176633"/>
    </source>
</evidence>
<sequence>MKTKLLEIFPGALAWLTLGLLVFLSFRQPVWVAVFIILFDCYWLFKNLFLYLHLHTSFKQTRVNQGINWLRRLDDISRVGAPTSEGASELKNWQNIYHLIILPMYKEPYEVVRESFLSLKNANYPKDKLIVVLAIEERAGEVALATAQKIREEFGNEFFKFLISHHPADLPGEIAGKGANETWAIKEAKKSIIDPLKMSYENILVSAFDADTQVGPGYFGILTYKFLTADDPQRSSYQPIPFFSNNIYQAPALARVVAFSTTFWMMMHQAWPERLTTFSSHSMPFKALVEIGFWQTNIVSEDSRIFWQFFLHYNGDWRTEPLFYPVYMDANVASGFWQTIRNLYKQQRRWAWGVENIPYVLSGFFARKIAGGQKIYRGFHLIDDFHSWATNALVIFIFGWLPVAIGGENFDISLLSYNLPRVTSFIMTLASIGIVTSAVLALSLLPPKPEKNKIRHYFFYLTQWILLPLTLIVLGSLPALEAQTRLMLGRRFHLDFWTTPKSRSKTAG</sequence>
<dbReference type="SUPFAM" id="SSF53448">
    <property type="entry name" value="Nucleotide-diphospho-sugar transferases"/>
    <property type="match status" value="1"/>
</dbReference>
<keyword evidence="1" id="KW-0472">Membrane</keyword>
<evidence type="ECO:0000313" key="3">
    <source>
        <dbReference type="EMBL" id="OGG42881.1"/>
    </source>
</evidence>
<name>A0A1F6C141_9BACT</name>
<organism evidence="3 4">
    <name type="scientific">Candidatus Jorgensenbacteria bacterium RIFCSPLOWO2_12_FULL_42_11</name>
    <dbReference type="NCBI Taxonomy" id="1798473"/>
    <lineage>
        <taxon>Bacteria</taxon>
        <taxon>Candidatus Joergenseniibacteriota</taxon>
    </lineage>
</organism>
<keyword evidence="1" id="KW-0812">Transmembrane</keyword>
<dbReference type="Pfam" id="PF13632">
    <property type="entry name" value="Glyco_trans_2_3"/>
    <property type="match status" value="1"/>
</dbReference>
<feature type="domain" description="Glycosyltransferase 2-like" evidence="2">
    <location>
        <begin position="208"/>
        <end position="404"/>
    </location>
</feature>
<dbReference type="PANTHER" id="PTHR36851:SF1">
    <property type="entry name" value="GLYCO_TRANS_2-LIKE DOMAIN-CONTAINING PROTEIN"/>
    <property type="match status" value="1"/>
</dbReference>
<comment type="caution">
    <text evidence="3">The sequence shown here is derived from an EMBL/GenBank/DDBJ whole genome shotgun (WGS) entry which is preliminary data.</text>
</comment>
<feature type="transmembrane region" description="Helical" evidence="1">
    <location>
        <begin position="425"/>
        <end position="445"/>
    </location>
</feature>
<gene>
    <name evidence="3" type="ORF">A3G50_00625</name>
</gene>
<dbReference type="InterPro" id="IPR001173">
    <property type="entry name" value="Glyco_trans_2-like"/>
</dbReference>
<evidence type="ECO:0000256" key="1">
    <source>
        <dbReference type="SAM" id="Phobius"/>
    </source>
</evidence>
<protein>
    <recommendedName>
        <fullName evidence="2">Glycosyltransferase 2-like domain-containing protein</fullName>
    </recommendedName>
</protein>
<feature type="transmembrane region" description="Helical" evidence="1">
    <location>
        <begin position="5"/>
        <end position="24"/>
    </location>
</feature>
<accession>A0A1F6C141</accession>
<dbReference type="EMBL" id="MFKM01000033">
    <property type="protein sequence ID" value="OGG42881.1"/>
    <property type="molecule type" value="Genomic_DNA"/>
</dbReference>
<feature type="transmembrane region" description="Helical" evidence="1">
    <location>
        <begin position="30"/>
        <end position="52"/>
    </location>
</feature>
<dbReference type="InterPro" id="IPR029044">
    <property type="entry name" value="Nucleotide-diphossugar_trans"/>
</dbReference>
<dbReference type="STRING" id="1798473.A3G50_00625"/>
<feature type="transmembrane region" description="Helical" evidence="1">
    <location>
        <begin position="385"/>
        <end position="405"/>
    </location>
</feature>
<evidence type="ECO:0000259" key="2">
    <source>
        <dbReference type="Pfam" id="PF13632"/>
    </source>
</evidence>
<dbReference type="PANTHER" id="PTHR36851">
    <property type="entry name" value="UNNAMED PRODUCT"/>
    <property type="match status" value="1"/>
</dbReference>
<dbReference type="Gene3D" id="3.90.550.10">
    <property type="entry name" value="Spore Coat Polysaccharide Biosynthesis Protein SpsA, Chain A"/>
    <property type="match status" value="1"/>
</dbReference>